<evidence type="ECO:0000313" key="1">
    <source>
        <dbReference type="EMBL" id="KAJ8671124.1"/>
    </source>
</evidence>
<dbReference type="EMBL" id="CM056743">
    <property type="protein sequence ID" value="KAJ8671124.1"/>
    <property type="molecule type" value="Genomic_DNA"/>
</dbReference>
<name>A0ACC2NIP8_9HYME</name>
<proteinExistence type="predicted"/>
<accession>A0ACC2NIP8</accession>
<dbReference type="Proteomes" id="UP001239111">
    <property type="component" value="Chromosome 3"/>
</dbReference>
<sequence>MEDDEALATGQTVKMGPRGKERSRELWGKLGKALNELGPCQKTPDQWKEYWCTRRKNARANFYQYVKTWCKTGHTEPAIKLDPEDERITRIFGRPGLAFAVVPELGVNFTSRMPSRIQKVVMAKFMLTNLGFARSMNNEIQWLQLELLMDALGPRQTRETWRKVCVKVHFVFN</sequence>
<evidence type="ECO:0000313" key="2">
    <source>
        <dbReference type="Proteomes" id="UP001239111"/>
    </source>
</evidence>
<comment type="caution">
    <text evidence="1">The sequence shown here is derived from an EMBL/GenBank/DDBJ whole genome shotgun (WGS) entry which is preliminary data.</text>
</comment>
<reference evidence="1" key="1">
    <citation type="submission" date="2023-04" db="EMBL/GenBank/DDBJ databases">
        <title>A chromosome-level genome assembly of the parasitoid wasp Eretmocerus hayati.</title>
        <authorList>
            <person name="Zhong Y."/>
            <person name="Liu S."/>
            <person name="Liu Y."/>
        </authorList>
    </citation>
    <scope>NUCLEOTIDE SEQUENCE</scope>
    <source>
        <strain evidence="1">ZJU_SS_LIU_2023</strain>
    </source>
</reference>
<protein>
    <submittedName>
        <fullName evidence="1">Uncharacterized protein</fullName>
    </submittedName>
</protein>
<keyword evidence="2" id="KW-1185">Reference proteome</keyword>
<organism evidence="1 2">
    <name type="scientific">Eretmocerus hayati</name>
    <dbReference type="NCBI Taxonomy" id="131215"/>
    <lineage>
        <taxon>Eukaryota</taxon>
        <taxon>Metazoa</taxon>
        <taxon>Ecdysozoa</taxon>
        <taxon>Arthropoda</taxon>
        <taxon>Hexapoda</taxon>
        <taxon>Insecta</taxon>
        <taxon>Pterygota</taxon>
        <taxon>Neoptera</taxon>
        <taxon>Endopterygota</taxon>
        <taxon>Hymenoptera</taxon>
        <taxon>Apocrita</taxon>
        <taxon>Proctotrupomorpha</taxon>
        <taxon>Chalcidoidea</taxon>
        <taxon>Aphelinidae</taxon>
        <taxon>Aphelininae</taxon>
        <taxon>Eretmocerus</taxon>
    </lineage>
</organism>
<gene>
    <name evidence="1" type="ORF">QAD02_002383</name>
</gene>